<sequence>MQDERLDASDHSAIARREAPARWGDDVKQATHAGDFQIGDRVITCAVLDDGTRLVSQATLLASLGRNPRAKTNNGETILFAANLIPYLKPEVVQELSEPIQYRSPQGRKASGYRALLLPEICEAYLRARADGKLTPNQLTAAQAAEVLVRGLARVGIVALVDEATGYQEVRARQELQKILEAYVQAELRSWLKTFPDEFFKEIYRLQGWEYKPGTSKRTPYVGKLINKYIYEALPEGVLEELQRKNPRTEKGYRRYRHFQFLSADTGHPHLDKQISTVTTLMRISKTKLEFEELFERAFPPMQPKLSIVIDDNGDHD</sequence>
<dbReference type="EMBL" id="FQVN01000003">
    <property type="protein sequence ID" value="SHF46321.1"/>
    <property type="molecule type" value="Genomic_DNA"/>
</dbReference>
<evidence type="ECO:0000313" key="3">
    <source>
        <dbReference type="EMBL" id="SHF46321.1"/>
    </source>
</evidence>
<evidence type="ECO:0000256" key="1">
    <source>
        <dbReference type="SAM" id="MobiDB-lite"/>
    </source>
</evidence>
<proteinExistence type="predicted"/>
<feature type="domain" description="Bacteriophage Mx8 p63 C-terminal" evidence="2">
    <location>
        <begin position="179"/>
        <end position="271"/>
    </location>
</feature>
<gene>
    <name evidence="3" type="ORF">SAMN05444320_103745</name>
</gene>
<name>A0A1M5BVE1_STRHI</name>
<dbReference type="AlphaFoldDB" id="A0A1M5BVE1"/>
<evidence type="ECO:0000259" key="2">
    <source>
        <dbReference type="Pfam" id="PF10546"/>
    </source>
</evidence>
<dbReference type="InterPro" id="IPR018874">
    <property type="entry name" value="Phage_Mx8_p63_C"/>
</dbReference>
<feature type="region of interest" description="Disordered" evidence="1">
    <location>
        <begin position="1"/>
        <end position="21"/>
    </location>
</feature>
<keyword evidence="4" id="KW-1185">Reference proteome</keyword>
<accession>A0A1M5BVE1</accession>
<evidence type="ECO:0000313" key="4">
    <source>
        <dbReference type="Proteomes" id="UP000184501"/>
    </source>
</evidence>
<organism evidence="3 4">
    <name type="scientific">Streptoalloteichus hindustanus</name>
    <dbReference type="NCBI Taxonomy" id="2017"/>
    <lineage>
        <taxon>Bacteria</taxon>
        <taxon>Bacillati</taxon>
        <taxon>Actinomycetota</taxon>
        <taxon>Actinomycetes</taxon>
        <taxon>Pseudonocardiales</taxon>
        <taxon>Pseudonocardiaceae</taxon>
        <taxon>Streptoalloteichus</taxon>
    </lineage>
</organism>
<dbReference type="Pfam" id="PF10546">
    <property type="entry name" value="P63C"/>
    <property type="match status" value="1"/>
</dbReference>
<dbReference type="OrthoDB" id="4762429at2"/>
<protein>
    <submittedName>
        <fullName evidence="3">p63C domain-containing protein</fullName>
    </submittedName>
</protein>
<dbReference type="Proteomes" id="UP000184501">
    <property type="component" value="Unassembled WGS sequence"/>
</dbReference>
<dbReference type="RefSeq" id="WP_083959602.1">
    <property type="nucleotide sequence ID" value="NZ_FQVN01000003.1"/>
</dbReference>
<reference evidence="3 4" key="1">
    <citation type="submission" date="2016-11" db="EMBL/GenBank/DDBJ databases">
        <authorList>
            <person name="Jaros S."/>
            <person name="Januszkiewicz K."/>
            <person name="Wedrychowicz H."/>
        </authorList>
    </citation>
    <scope>NUCLEOTIDE SEQUENCE [LARGE SCALE GENOMIC DNA]</scope>
    <source>
        <strain evidence="3 4">DSM 44523</strain>
    </source>
</reference>